<organism evidence="2 3">
    <name type="scientific">Mycena maculata</name>
    <dbReference type="NCBI Taxonomy" id="230809"/>
    <lineage>
        <taxon>Eukaryota</taxon>
        <taxon>Fungi</taxon>
        <taxon>Dikarya</taxon>
        <taxon>Basidiomycota</taxon>
        <taxon>Agaricomycotina</taxon>
        <taxon>Agaricomycetes</taxon>
        <taxon>Agaricomycetidae</taxon>
        <taxon>Agaricales</taxon>
        <taxon>Marasmiineae</taxon>
        <taxon>Mycenaceae</taxon>
        <taxon>Mycena</taxon>
    </lineage>
</organism>
<feature type="region of interest" description="Disordered" evidence="1">
    <location>
        <begin position="101"/>
        <end position="134"/>
    </location>
</feature>
<dbReference type="Proteomes" id="UP001215280">
    <property type="component" value="Unassembled WGS sequence"/>
</dbReference>
<feature type="compositionally biased region" description="Basic and acidic residues" evidence="1">
    <location>
        <begin position="120"/>
        <end position="134"/>
    </location>
</feature>
<comment type="caution">
    <text evidence="2">The sequence shown here is derived from an EMBL/GenBank/DDBJ whole genome shotgun (WGS) entry which is preliminary data.</text>
</comment>
<proteinExistence type="predicted"/>
<evidence type="ECO:0000256" key="1">
    <source>
        <dbReference type="SAM" id="MobiDB-lite"/>
    </source>
</evidence>
<reference evidence="2" key="1">
    <citation type="submission" date="2023-03" db="EMBL/GenBank/DDBJ databases">
        <title>Massive genome expansion in bonnet fungi (Mycena s.s.) driven by repeated elements and novel gene families across ecological guilds.</title>
        <authorList>
            <consortium name="Lawrence Berkeley National Laboratory"/>
            <person name="Harder C.B."/>
            <person name="Miyauchi S."/>
            <person name="Viragh M."/>
            <person name="Kuo A."/>
            <person name="Thoen E."/>
            <person name="Andreopoulos B."/>
            <person name="Lu D."/>
            <person name="Skrede I."/>
            <person name="Drula E."/>
            <person name="Henrissat B."/>
            <person name="Morin E."/>
            <person name="Kohler A."/>
            <person name="Barry K."/>
            <person name="LaButti K."/>
            <person name="Morin E."/>
            <person name="Salamov A."/>
            <person name="Lipzen A."/>
            <person name="Mereny Z."/>
            <person name="Hegedus B."/>
            <person name="Baldrian P."/>
            <person name="Stursova M."/>
            <person name="Weitz H."/>
            <person name="Taylor A."/>
            <person name="Grigoriev I.V."/>
            <person name="Nagy L.G."/>
            <person name="Martin F."/>
            <person name="Kauserud H."/>
        </authorList>
    </citation>
    <scope>NUCLEOTIDE SEQUENCE</scope>
    <source>
        <strain evidence="2">CBHHK188m</strain>
    </source>
</reference>
<dbReference type="AlphaFoldDB" id="A0AAD7JQ20"/>
<dbReference type="EMBL" id="JARJLG010000025">
    <property type="protein sequence ID" value="KAJ7769558.1"/>
    <property type="molecule type" value="Genomic_DNA"/>
</dbReference>
<name>A0AAD7JQ20_9AGAR</name>
<sequence>MPARRADRDVGRWCAEKKKAVRDKELHHVREGLDGRAEGHRHHTRKSGRELRRRTGAPQDAAHLLLAHILAFIGDALCFGRIKTLSDASVRCASRRVPRIDQQARSLPARNPKQRPLRRSGGEEATRVGTDRDSVALSSVRTATGGRLRIAMRGGARVSEPCTHYVVSGPRYRVVRHVRDRAARMLPVRRGMTVLGVEITWAGEGGACVSDAVFGMGRRGGVYSVWGAGRETCAENETPANGGMRGGAGECGARYPAGLLEGEERLCVGTEWPVRLLNGRVSRGMTDAVHALFVPACGKAWRPLPTPGSSSRWTSCPRSARRPEAFCVDDQRCHARVQLLECERGRVLAGPLCSEFGRQQAMTKGSGVARMGDETSAPRRGYCDRVRRRGAMEHGGICGWMSVEDVALASENVADGKRSATLGRGMIARRWQDVFVFAGRIVVAGPRLRRAPHPVLDDCQAARAGDRVHRWVERDALAVVCCMIIVVAINVKMRSCRVLFHGLWGRVGCAGKMEDGGVVEILKLASGEYITLDQLESVQVVQLHREHLREALRSGAGDGVDASARLPALCVDPKVMALVLKECSAAGGEDRIQGQDADAARVDTRL</sequence>
<gene>
    <name evidence="2" type="ORF">DFH07DRAFT_1005664</name>
</gene>
<feature type="compositionally biased region" description="Basic residues" evidence="1">
    <location>
        <begin position="39"/>
        <end position="55"/>
    </location>
</feature>
<accession>A0AAD7JQ20</accession>
<keyword evidence="3" id="KW-1185">Reference proteome</keyword>
<feature type="region of interest" description="Disordered" evidence="1">
    <location>
        <begin position="31"/>
        <end position="55"/>
    </location>
</feature>
<evidence type="ECO:0000313" key="2">
    <source>
        <dbReference type="EMBL" id="KAJ7769558.1"/>
    </source>
</evidence>
<evidence type="ECO:0000313" key="3">
    <source>
        <dbReference type="Proteomes" id="UP001215280"/>
    </source>
</evidence>
<protein>
    <submittedName>
        <fullName evidence="2">Uncharacterized protein</fullName>
    </submittedName>
</protein>